<dbReference type="Proteomes" id="UP001075354">
    <property type="component" value="Chromosome 10"/>
</dbReference>
<keyword evidence="3" id="KW-1185">Reference proteome</keyword>
<feature type="signal peptide" evidence="1">
    <location>
        <begin position="1"/>
        <end position="25"/>
    </location>
</feature>
<keyword evidence="1" id="KW-0732">Signal</keyword>
<evidence type="ECO:0000313" key="3">
    <source>
        <dbReference type="Proteomes" id="UP001075354"/>
    </source>
</evidence>
<reference evidence="2" key="1">
    <citation type="submission" date="2022-12" db="EMBL/GenBank/DDBJ databases">
        <title>Chromosome-level genome assembly of the bean flower thrips Megalurothrips usitatus.</title>
        <authorList>
            <person name="Ma L."/>
            <person name="Liu Q."/>
            <person name="Li H."/>
            <person name="Cai W."/>
        </authorList>
    </citation>
    <scope>NUCLEOTIDE SEQUENCE</scope>
    <source>
        <strain evidence="2">Cailab_2022a</strain>
    </source>
</reference>
<proteinExistence type="predicted"/>
<name>A0AAV7XBC4_9NEOP</name>
<organism evidence="2 3">
    <name type="scientific">Megalurothrips usitatus</name>
    <name type="common">bean blossom thrips</name>
    <dbReference type="NCBI Taxonomy" id="439358"/>
    <lineage>
        <taxon>Eukaryota</taxon>
        <taxon>Metazoa</taxon>
        <taxon>Ecdysozoa</taxon>
        <taxon>Arthropoda</taxon>
        <taxon>Hexapoda</taxon>
        <taxon>Insecta</taxon>
        <taxon>Pterygota</taxon>
        <taxon>Neoptera</taxon>
        <taxon>Paraneoptera</taxon>
        <taxon>Thysanoptera</taxon>
        <taxon>Terebrantia</taxon>
        <taxon>Thripoidea</taxon>
        <taxon>Thripidae</taxon>
        <taxon>Megalurothrips</taxon>
    </lineage>
</organism>
<accession>A0AAV7XBC4</accession>
<evidence type="ECO:0000313" key="2">
    <source>
        <dbReference type="EMBL" id="KAJ1523339.1"/>
    </source>
</evidence>
<protein>
    <recommendedName>
        <fullName evidence="4">Chitin-binding type-2 domain-containing protein</fullName>
    </recommendedName>
</protein>
<evidence type="ECO:0008006" key="4">
    <source>
        <dbReference type="Google" id="ProtNLM"/>
    </source>
</evidence>
<dbReference type="AlphaFoldDB" id="A0AAV7XBC4"/>
<comment type="caution">
    <text evidence="2">The sequence shown here is derived from an EMBL/GenBank/DDBJ whole genome shotgun (WGS) entry which is preliminary data.</text>
</comment>
<feature type="chain" id="PRO_5043619630" description="Chitin-binding type-2 domain-containing protein" evidence="1">
    <location>
        <begin position="26"/>
        <end position="92"/>
    </location>
</feature>
<gene>
    <name evidence="2" type="ORF">ONE63_001209</name>
</gene>
<sequence length="92" mass="10017">MYRSKVGVVVAMVFLGVLCAREGRGQVPDPTVNCVHAGRNPPLNTTAGVCPKQYFLCWLNGTGQWTAAAYNCPGRTLFDTRSLKCRLNPTCP</sequence>
<dbReference type="EMBL" id="JAPTSV010000010">
    <property type="protein sequence ID" value="KAJ1523339.1"/>
    <property type="molecule type" value="Genomic_DNA"/>
</dbReference>
<evidence type="ECO:0000256" key="1">
    <source>
        <dbReference type="SAM" id="SignalP"/>
    </source>
</evidence>